<dbReference type="InterPro" id="IPR001878">
    <property type="entry name" value="Znf_CCHC"/>
</dbReference>
<feature type="region of interest" description="Disordered" evidence="8">
    <location>
        <begin position="546"/>
        <end position="568"/>
    </location>
</feature>
<evidence type="ECO:0000256" key="1">
    <source>
        <dbReference type="ARBA" id="ARBA00004123"/>
    </source>
</evidence>
<evidence type="ECO:0000256" key="5">
    <source>
        <dbReference type="ARBA" id="ARBA00023242"/>
    </source>
</evidence>
<dbReference type="GO" id="GO:0000398">
    <property type="term" value="P:mRNA splicing, via spliceosome"/>
    <property type="evidence" value="ECO:0007669"/>
    <property type="project" value="TreeGrafter"/>
</dbReference>
<evidence type="ECO:0000256" key="3">
    <source>
        <dbReference type="ARBA" id="ARBA00022771"/>
    </source>
</evidence>
<dbReference type="Pfam" id="PF17780">
    <property type="entry name" value="OCRE"/>
    <property type="match status" value="1"/>
</dbReference>
<keyword evidence="4" id="KW-0862">Zinc</keyword>
<dbReference type="GO" id="GO:0005634">
    <property type="term" value="C:nucleus"/>
    <property type="evidence" value="ECO:0007669"/>
    <property type="project" value="UniProtKB-SubCell"/>
</dbReference>
<dbReference type="PROSITE" id="PS01358">
    <property type="entry name" value="ZF_RANBP2_1"/>
    <property type="match status" value="1"/>
</dbReference>
<dbReference type="SUPFAM" id="SSF54928">
    <property type="entry name" value="RNA-binding domain, RBD"/>
    <property type="match status" value="1"/>
</dbReference>
<feature type="compositionally biased region" description="Low complexity" evidence="8">
    <location>
        <begin position="1234"/>
        <end position="1246"/>
    </location>
</feature>
<proteinExistence type="predicted"/>
<feature type="region of interest" description="Disordered" evidence="8">
    <location>
        <begin position="294"/>
        <end position="398"/>
    </location>
</feature>
<keyword evidence="7" id="KW-0175">Coiled coil</keyword>
<feature type="region of interest" description="Disordered" evidence="8">
    <location>
        <begin position="1205"/>
        <end position="1278"/>
    </location>
</feature>
<dbReference type="WBParaSite" id="GPLIN_000260400">
    <property type="protein sequence ID" value="GPLIN_000260400"/>
    <property type="gene ID" value="GPLIN_000260400"/>
</dbReference>
<dbReference type="InterPro" id="IPR035979">
    <property type="entry name" value="RBD_domain_sf"/>
</dbReference>
<evidence type="ECO:0000256" key="2">
    <source>
        <dbReference type="ARBA" id="ARBA00022723"/>
    </source>
</evidence>
<feature type="compositionally biased region" description="Basic and acidic residues" evidence="8">
    <location>
        <begin position="552"/>
        <end position="564"/>
    </location>
</feature>
<dbReference type="InterPro" id="IPR041591">
    <property type="entry name" value="OCRE"/>
</dbReference>
<dbReference type="Proteomes" id="UP000050741">
    <property type="component" value="Unassembled WGS sequence"/>
</dbReference>
<feature type="region of interest" description="Disordered" evidence="8">
    <location>
        <begin position="1089"/>
        <end position="1148"/>
    </location>
</feature>
<sequence>MSFFNRRSLLPYASGPTIGGVGESNFNASNDWSRTQKRGGGIPSLMSESAQWTCYKCFINNFNGRSNCFKCGTPRTSGEAMALDAKGLSMVGALACDTLLFRELPASASDASVRQAVVHFAGAEPLRVRLAVSRLFAFVQMPSLADAEIAHLKLQRMCPYIDNCAVLVSFSRHSLDKVLGDGHVELLPECHSLDGGGGQKSLGLASSSPVSTPFGFLPTFPSPDPSQFKYELSSSYYYDQRTGFYFDPKTKFFYCPKSKSWKFWCQKYRTYIDCEGDDMQLKRRLQEDERCRVRRAEAAPPPSEAEHRNALRNAPPPPSRTLAAAAPGGSGGGGIKPDIFSPTKPGGNRRPLLLELDDDDDDGGKGKGLPMSGARAGQQDGRKKLKTDGDVGGSGVHGHGVRQRVLVDVQAVGGGQQEKEIMALAAAKLVPPPPLSSSSFASRIGKSSASVMKDTLNESLRLNRMMIAQLNNQRVAAKERHQSAALHSQLDALLAQQRSLEASIAELFESSRIGAEHETVAVAAVVDHQRLRRRSDSVVSAGGKQLLNVEDGGPHGRSFERAAEPRPAPQLKRHITRELSGREMEVRRSLSPVCLGSLSLRLQKKKIGTLMENTILSHHHRQHHAAAAAAGAADAGDGAATTARPVPPMSAPSPPMPPIDHSFQPKHLTAVANLDDSADDDEGNLVRNLSATTLAEMHAEREANGILPPQQQQQQQQQHTGRRRLSTVCEDGHAHGKMVALHDSKVLVLYTGGTIGMRTCPAGGIVPSSSKQFFAEPEHVQQRYPAALSSAASRMIPSMWPTAFADAVDEHRFNQLLDNSQQQKKRELANKEREKVNSLGICLNCGRHGHSLFQCRWGRISDDALQKKLREANLKLQRQELDKQELKRKAENFPLRRKDPLIERLRVAAPEGKIKMEHIRMLCPRCAHFNHKQIECSRPDIGRTLHKQICTQLEEFKKAFFVHLQEDKMVDLSQKFDTFRVMDGIELNGTIDPVGLQLHGMCPDGFVTQMDLRELCSNCAQLGHKRIDCKETECSRTHFDKMLTLIKGYRALVKEGSGNFLLPRTNMNPSALVLKDIERSEPIEEILLDSSSDEEEVVEEAVAPQQTAAATATTEQKSKEEENVAGREKEAPEKQSDGAEAGDAAMAAKRAEVNVETIVLSDEVPETTPSSAAETTVPSHKVITVSDKADEVITVSDETEAALSAARDEMVDNTDSTGLSSVVVGDGDGGGGTDVVVTVPDDGTTSAVALPPTVPDEAVNKSSSSMPTPTATATAAAAVPEEVVNNEAVTVLTEKVAEQEEKQREPVAPSPVVQQNHSESALHSRDEVEEDDDDDIIMSCD</sequence>
<feature type="compositionally biased region" description="Low complexity" evidence="8">
    <location>
        <begin position="625"/>
        <end position="643"/>
    </location>
</feature>
<feature type="region of interest" description="Disordered" evidence="8">
    <location>
        <begin position="1297"/>
        <end position="1341"/>
    </location>
</feature>
<accession>A0A183BPR8</accession>
<dbReference type="CDD" id="cd16162">
    <property type="entry name" value="OCRE_RBM5_like"/>
    <property type="match status" value="1"/>
</dbReference>
<feature type="compositionally biased region" description="Low complexity" evidence="8">
    <location>
        <begin position="1100"/>
        <end position="1115"/>
    </location>
</feature>
<reference evidence="10" key="1">
    <citation type="submission" date="2013-12" db="EMBL/GenBank/DDBJ databases">
        <authorList>
            <person name="Aslett M."/>
        </authorList>
    </citation>
    <scope>NUCLEOTIDE SEQUENCE [LARGE SCALE GENOMIC DNA]</scope>
    <source>
        <strain evidence="10">Lindley</strain>
    </source>
</reference>
<dbReference type="SUPFAM" id="SSF90209">
    <property type="entry name" value="Ran binding protein zinc finger-like"/>
    <property type="match status" value="1"/>
</dbReference>
<dbReference type="InterPro" id="IPR001876">
    <property type="entry name" value="Znf_RanBP2"/>
</dbReference>
<comment type="subcellular location">
    <subcellularLocation>
        <location evidence="1">Nucleus</location>
    </subcellularLocation>
</comment>
<feature type="compositionally biased region" description="Acidic residues" evidence="8">
    <location>
        <begin position="1089"/>
        <end position="1099"/>
    </location>
</feature>
<evidence type="ECO:0000256" key="7">
    <source>
        <dbReference type="SAM" id="Coils"/>
    </source>
</evidence>
<feature type="compositionally biased region" description="Pro residues" evidence="8">
    <location>
        <begin position="645"/>
        <end position="657"/>
    </location>
</feature>
<feature type="coiled-coil region" evidence="7">
    <location>
        <begin position="862"/>
        <end position="889"/>
    </location>
</feature>
<dbReference type="PANTHER" id="PTHR13948">
    <property type="entry name" value="RNA-BINDING PROTEIN"/>
    <property type="match status" value="1"/>
</dbReference>
<feature type="compositionally biased region" description="Low complexity" evidence="8">
    <location>
        <begin position="1267"/>
        <end position="1278"/>
    </location>
</feature>
<dbReference type="PANTHER" id="PTHR13948:SF3">
    <property type="entry name" value="FI21118P1"/>
    <property type="match status" value="1"/>
</dbReference>
<dbReference type="Gene3D" id="3.30.70.330">
    <property type="match status" value="1"/>
</dbReference>
<reference evidence="10" key="2">
    <citation type="submission" date="2014-05" db="EMBL/GenBank/DDBJ databases">
        <title>The genome and life-stage specific transcriptomes of Globodera pallida elucidate key aspects of plant parasitism by a cyst nematode.</title>
        <authorList>
            <person name="Cotton J.A."/>
            <person name="Lilley C.J."/>
            <person name="Jones L.M."/>
            <person name="Kikuchi T."/>
            <person name="Reid A.J."/>
            <person name="Thorpe P."/>
            <person name="Tsai I.J."/>
            <person name="Beasley H."/>
            <person name="Blok V."/>
            <person name="Cock P.J.A."/>
            <person name="Van den Akker S.E."/>
            <person name="Holroyd N."/>
            <person name="Hunt M."/>
            <person name="Mantelin S."/>
            <person name="Naghra H."/>
            <person name="Pain A."/>
            <person name="Palomares-Rius J.E."/>
            <person name="Zarowiecki M."/>
            <person name="Berriman M."/>
            <person name="Jones J.T."/>
            <person name="Urwin P.E."/>
        </authorList>
    </citation>
    <scope>NUCLEOTIDE SEQUENCE [LARGE SCALE GENOMIC DNA]</scope>
    <source>
        <strain evidence="10">Lindley</strain>
    </source>
</reference>
<protein>
    <submittedName>
        <fullName evidence="11">RanBP2-type domain-containing protein</fullName>
    </submittedName>
</protein>
<feature type="domain" description="RanBP2-type" evidence="9">
    <location>
        <begin position="48"/>
        <end position="77"/>
    </location>
</feature>
<keyword evidence="2" id="KW-0479">Metal-binding</keyword>
<dbReference type="InterPro" id="IPR036443">
    <property type="entry name" value="Znf_RanBP2_sf"/>
</dbReference>
<feature type="compositionally biased region" description="Acidic residues" evidence="8">
    <location>
        <begin position="1327"/>
        <end position="1341"/>
    </location>
</feature>
<feature type="region of interest" description="Disordered" evidence="8">
    <location>
        <begin position="705"/>
        <end position="725"/>
    </location>
</feature>
<keyword evidence="10" id="KW-1185">Reference proteome</keyword>
<organism evidence="10 11">
    <name type="scientific">Globodera pallida</name>
    <name type="common">Potato cyst nematode worm</name>
    <name type="synonym">Heterodera pallida</name>
    <dbReference type="NCBI Taxonomy" id="36090"/>
    <lineage>
        <taxon>Eukaryota</taxon>
        <taxon>Metazoa</taxon>
        <taxon>Ecdysozoa</taxon>
        <taxon>Nematoda</taxon>
        <taxon>Chromadorea</taxon>
        <taxon>Rhabditida</taxon>
        <taxon>Tylenchina</taxon>
        <taxon>Tylenchomorpha</taxon>
        <taxon>Tylenchoidea</taxon>
        <taxon>Heteroderidae</taxon>
        <taxon>Heteroderinae</taxon>
        <taxon>Globodera</taxon>
    </lineage>
</organism>
<feature type="region of interest" description="Disordered" evidence="8">
    <location>
        <begin position="625"/>
        <end position="657"/>
    </location>
</feature>
<feature type="compositionally biased region" description="Basic and acidic residues" evidence="8">
    <location>
        <begin position="380"/>
        <end position="389"/>
    </location>
</feature>
<dbReference type="Gene3D" id="4.10.1060.10">
    <property type="entry name" value="Zinc finger, RanBP2-type"/>
    <property type="match status" value="1"/>
</dbReference>
<reference evidence="11" key="3">
    <citation type="submission" date="2016-06" db="UniProtKB">
        <authorList>
            <consortium name="WormBaseParasite"/>
        </authorList>
    </citation>
    <scope>IDENTIFICATION</scope>
</reference>
<name>A0A183BPR8_GLOPA</name>
<feature type="compositionally biased region" description="Low complexity" evidence="8">
    <location>
        <begin position="1214"/>
        <end position="1225"/>
    </location>
</feature>
<evidence type="ECO:0000313" key="10">
    <source>
        <dbReference type="Proteomes" id="UP000050741"/>
    </source>
</evidence>
<dbReference type="InterPro" id="IPR012677">
    <property type="entry name" value="Nucleotide-bd_a/b_plait_sf"/>
</dbReference>
<evidence type="ECO:0000256" key="8">
    <source>
        <dbReference type="SAM" id="MobiDB-lite"/>
    </source>
</evidence>
<dbReference type="SMART" id="SM00343">
    <property type="entry name" value="ZnF_C2HC"/>
    <property type="match status" value="3"/>
</dbReference>
<feature type="compositionally biased region" description="Basic and acidic residues" evidence="8">
    <location>
        <begin position="1116"/>
        <end position="1137"/>
    </location>
</feature>
<evidence type="ECO:0000256" key="6">
    <source>
        <dbReference type="PROSITE-ProRule" id="PRU00322"/>
    </source>
</evidence>
<feature type="compositionally biased region" description="Low complexity" evidence="8">
    <location>
        <begin position="1139"/>
        <end position="1148"/>
    </location>
</feature>
<dbReference type="GO" id="GO:0008270">
    <property type="term" value="F:zinc ion binding"/>
    <property type="evidence" value="ECO:0007669"/>
    <property type="project" value="UniProtKB-KW"/>
</dbReference>
<dbReference type="GO" id="GO:0003723">
    <property type="term" value="F:RNA binding"/>
    <property type="evidence" value="ECO:0007669"/>
    <property type="project" value="TreeGrafter"/>
</dbReference>
<keyword evidence="3 6" id="KW-0863">Zinc-finger</keyword>
<dbReference type="PROSITE" id="PS50199">
    <property type="entry name" value="ZF_RANBP2_2"/>
    <property type="match status" value="1"/>
</dbReference>
<evidence type="ECO:0000313" key="11">
    <source>
        <dbReference type="WBParaSite" id="GPLIN_000260400"/>
    </source>
</evidence>
<evidence type="ECO:0000256" key="4">
    <source>
        <dbReference type="ARBA" id="ARBA00022833"/>
    </source>
</evidence>
<evidence type="ECO:0000259" key="9">
    <source>
        <dbReference type="PROSITE" id="PS50199"/>
    </source>
</evidence>
<keyword evidence="5" id="KW-0539">Nucleus</keyword>